<keyword evidence="3 9" id="KW-0813">Transport</keyword>
<comment type="caution">
    <text evidence="11">The sequence shown here is derived from an EMBL/GenBank/DDBJ whole genome shotgun (WGS) entry which is preliminary data.</text>
</comment>
<dbReference type="Pfam" id="PF01061">
    <property type="entry name" value="ABC2_membrane"/>
    <property type="match status" value="1"/>
</dbReference>
<dbReference type="InterPro" id="IPR013525">
    <property type="entry name" value="ABC2_TM"/>
</dbReference>
<evidence type="ECO:0000256" key="8">
    <source>
        <dbReference type="ARBA" id="ARBA00023136"/>
    </source>
</evidence>
<evidence type="ECO:0000256" key="9">
    <source>
        <dbReference type="RuleBase" id="RU361157"/>
    </source>
</evidence>
<dbReference type="GO" id="GO:0015920">
    <property type="term" value="P:lipopolysaccharide transport"/>
    <property type="evidence" value="ECO:0007669"/>
    <property type="project" value="TreeGrafter"/>
</dbReference>
<protein>
    <recommendedName>
        <fullName evidence="9">Transport permease protein</fullName>
    </recommendedName>
</protein>
<feature type="transmembrane region" description="Helical" evidence="9">
    <location>
        <begin position="98"/>
        <end position="127"/>
    </location>
</feature>
<feature type="transmembrane region" description="Helical" evidence="9">
    <location>
        <begin position="148"/>
        <end position="171"/>
    </location>
</feature>
<evidence type="ECO:0000256" key="4">
    <source>
        <dbReference type="ARBA" id="ARBA00022475"/>
    </source>
</evidence>
<evidence type="ECO:0000256" key="7">
    <source>
        <dbReference type="ARBA" id="ARBA00022989"/>
    </source>
</evidence>
<dbReference type="PANTHER" id="PTHR30413:SF8">
    <property type="entry name" value="TRANSPORT PERMEASE PROTEIN"/>
    <property type="match status" value="1"/>
</dbReference>
<keyword evidence="6 9" id="KW-0812">Transmembrane</keyword>
<evidence type="ECO:0000256" key="1">
    <source>
        <dbReference type="ARBA" id="ARBA00004429"/>
    </source>
</evidence>
<keyword evidence="7 9" id="KW-1133">Transmembrane helix</keyword>
<gene>
    <name evidence="11" type="ORF">N136_00301</name>
</gene>
<proteinExistence type="inferred from homology"/>
<feature type="transmembrane region" description="Helical" evidence="9">
    <location>
        <begin position="280"/>
        <end position="298"/>
    </location>
</feature>
<evidence type="ECO:0000256" key="5">
    <source>
        <dbReference type="ARBA" id="ARBA00022519"/>
    </source>
</evidence>
<reference evidence="11 12" key="1">
    <citation type="submission" date="2013-08" db="EMBL/GenBank/DDBJ databases">
        <authorList>
            <person name="Weinstock G."/>
            <person name="Sodergren E."/>
            <person name="Wylie T."/>
            <person name="Fulton L."/>
            <person name="Fulton R."/>
            <person name="Fronick C."/>
            <person name="O'Laughlin M."/>
            <person name="Godfrey J."/>
            <person name="Miner T."/>
            <person name="Herter B."/>
            <person name="Appelbaum E."/>
            <person name="Cordes M."/>
            <person name="Lek S."/>
            <person name="Wollam A."/>
            <person name="Pepin K.H."/>
            <person name="Palsikar V.B."/>
            <person name="Mitreva M."/>
            <person name="Wilson R.K."/>
        </authorList>
    </citation>
    <scope>NUCLEOTIDE SEQUENCE [LARGE SCALE GENOMIC DNA]</scope>
    <source>
        <strain evidence="11 12">ATCC 14665</strain>
    </source>
</reference>
<name>U2T764_LEIAQ</name>
<feature type="transmembrane region" description="Helical" evidence="9">
    <location>
        <begin position="177"/>
        <end position="199"/>
    </location>
</feature>
<dbReference type="InterPro" id="IPR047817">
    <property type="entry name" value="ABC2_TM_bact-type"/>
</dbReference>
<dbReference type="Proteomes" id="UP000016605">
    <property type="component" value="Unassembled WGS sequence"/>
</dbReference>
<keyword evidence="8 9" id="KW-0472">Membrane</keyword>
<dbReference type="GO" id="GO:0140359">
    <property type="term" value="F:ABC-type transporter activity"/>
    <property type="evidence" value="ECO:0007669"/>
    <property type="project" value="InterPro"/>
</dbReference>
<dbReference type="AlphaFoldDB" id="U2T764"/>
<dbReference type="PATRIC" id="fig|1358026.3.peg.265"/>
<evidence type="ECO:0000256" key="3">
    <source>
        <dbReference type="ARBA" id="ARBA00022448"/>
    </source>
</evidence>
<evidence type="ECO:0000259" key="10">
    <source>
        <dbReference type="PROSITE" id="PS51012"/>
    </source>
</evidence>
<keyword evidence="4 9" id="KW-1003">Cell membrane</keyword>
<accession>U2T764</accession>
<organism evidence="11 12">
    <name type="scientific">Leifsonia aquatica ATCC 14665</name>
    <dbReference type="NCBI Taxonomy" id="1358026"/>
    <lineage>
        <taxon>Bacteria</taxon>
        <taxon>Bacillati</taxon>
        <taxon>Actinomycetota</taxon>
        <taxon>Actinomycetes</taxon>
        <taxon>Micrococcales</taxon>
        <taxon>Microbacteriaceae</taxon>
        <taxon>Leifsonia</taxon>
    </lineage>
</organism>
<dbReference type="EMBL" id="AWVQ01000032">
    <property type="protein sequence ID" value="ERK73323.1"/>
    <property type="molecule type" value="Genomic_DNA"/>
</dbReference>
<comment type="similarity">
    <text evidence="2 9">Belongs to the ABC-2 integral membrane protein family.</text>
</comment>
<dbReference type="PANTHER" id="PTHR30413">
    <property type="entry name" value="INNER MEMBRANE TRANSPORT PERMEASE"/>
    <property type="match status" value="1"/>
</dbReference>
<evidence type="ECO:0000256" key="2">
    <source>
        <dbReference type="ARBA" id="ARBA00007783"/>
    </source>
</evidence>
<dbReference type="GO" id="GO:0005886">
    <property type="term" value="C:plasma membrane"/>
    <property type="evidence" value="ECO:0007669"/>
    <property type="project" value="UniProtKB-SubCell"/>
</dbReference>
<sequence>MYVMTSLEAQTRAALIADEPLVEVGRSSGFFRGAWSSLADIWAHRELLGLLTRREIKSRYKDSSLGLVWSLFRPIAQLLIYFLAIGQVLGAARATPDFAIFVFIGLTMWGLSSEIVQSSTTSILANAGLVKKVYLPREIFPLSSVGSALFNFLVQAVVLTLAIIFLASVPFDWDADILLAPASVITLVVFSTACGLFLSAVNVYLRDAQHILEIALIILFWASPIVYSYTFVHKLLQGNWLEQLYLANPVTITILGMQRALWSAGDTATGPMAQVWPDALGIRILVVFIVSIVLLWLAQRLFARLQGNFAQEL</sequence>
<dbReference type="PROSITE" id="PS51012">
    <property type="entry name" value="ABC_TM2"/>
    <property type="match status" value="1"/>
</dbReference>
<evidence type="ECO:0000256" key="6">
    <source>
        <dbReference type="ARBA" id="ARBA00022692"/>
    </source>
</evidence>
<evidence type="ECO:0000313" key="12">
    <source>
        <dbReference type="Proteomes" id="UP000016605"/>
    </source>
</evidence>
<dbReference type="HOGENOM" id="CLU_060703_3_0_11"/>
<comment type="subcellular location">
    <subcellularLocation>
        <location evidence="1">Cell inner membrane</location>
        <topology evidence="1">Multi-pass membrane protein</topology>
    </subcellularLocation>
    <subcellularLocation>
        <location evidence="9">Cell membrane</location>
        <topology evidence="9">Multi-pass membrane protein</topology>
    </subcellularLocation>
</comment>
<feature type="transmembrane region" description="Helical" evidence="9">
    <location>
        <begin position="211"/>
        <end position="232"/>
    </location>
</feature>
<feature type="transmembrane region" description="Helical" evidence="9">
    <location>
        <begin position="64"/>
        <end position="86"/>
    </location>
</feature>
<keyword evidence="5" id="KW-0997">Cell inner membrane</keyword>
<feature type="domain" description="ABC transmembrane type-2" evidence="10">
    <location>
        <begin position="65"/>
        <end position="305"/>
    </location>
</feature>
<evidence type="ECO:0000313" key="11">
    <source>
        <dbReference type="EMBL" id="ERK73323.1"/>
    </source>
</evidence>